<evidence type="ECO:0000313" key="1">
    <source>
        <dbReference type="EMBL" id="MFD1673708.1"/>
    </source>
</evidence>
<comment type="caution">
    <text evidence="1">The sequence shown here is derived from an EMBL/GenBank/DDBJ whole genome shotgun (WGS) entry which is preliminary data.</text>
</comment>
<gene>
    <name evidence="1" type="ORF">ACFSB2_03165</name>
</gene>
<reference evidence="2" key="1">
    <citation type="journal article" date="2019" name="Int. J. Syst. Evol. Microbiol.">
        <title>The Global Catalogue of Microorganisms (GCM) 10K type strain sequencing project: providing services to taxonomists for standard genome sequencing and annotation.</title>
        <authorList>
            <consortium name="The Broad Institute Genomics Platform"/>
            <consortium name="The Broad Institute Genome Sequencing Center for Infectious Disease"/>
            <person name="Wu L."/>
            <person name="Ma J."/>
        </authorList>
    </citation>
    <scope>NUCLEOTIDE SEQUENCE [LARGE SCALE GENOMIC DNA]</scope>
    <source>
        <strain evidence="2">CGMCC 1.12286</strain>
    </source>
</reference>
<sequence length="207" mass="23848">MDEDLISKKDLLELANISYGQLYRWKRKNLIPEAWFIRKSTFTGQETFFPKDKILLRIDQIKNMKDGLSLDELADMFSPSPSEISLSHQEVVEQNIVTKAALDLFAACFPDIKEFSFEKLFWAYVVDTILQTGDISLEEGKMLLLTMAEHYAKYEDRNCRLILVRKLGVATCFLVSASSEVHFEQGARVVVECHLPTYVERLKLKVS</sequence>
<dbReference type="InterPro" id="IPR025063">
    <property type="entry name" value="DUF4004"/>
</dbReference>
<dbReference type="Proteomes" id="UP001597079">
    <property type="component" value="Unassembled WGS sequence"/>
</dbReference>
<keyword evidence="2" id="KW-1185">Reference proteome</keyword>
<dbReference type="Pfam" id="PF13171">
    <property type="entry name" value="DUF4004"/>
    <property type="match status" value="1"/>
</dbReference>
<name>A0ABW4JCQ7_9BACL</name>
<dbReference type="EMBL" id="JBHUCX010000013">
    <property type="protein sequence ID" value="MFD1673708.1"/>
    <property type="molecule type" value="Genomic_DNA"/>
</dbReference>
<evidence type="ECO:0000313" key="2">
    <source>
        <dbReference type="Proteomes" id="UP001597079"/>
    </source>
</evidence>
<organism evidence="1 2">
    <name type="scientific">Alicyclobacillus fodiniaquatilis</name>
    <dbReference type="NCBI Taxonomy" id="1661150"/>
    <lineage>
        <taxon>Bacteria</taxon>
        <taxon>Bacillati</taxon>
        <taxon>Bacillota</taxon>
        <taxon>Bacilli</taxon>
        <taxon>Bacillales</taxon>
        <taxon>Alicyclobacillaceae</taxon>
        <taxon>Alicyclobacillus</taxon>
    </lineage>
</organism>
<accession>A0ABW4JCQ7</accession>
<proteinExistence type="predicted"/>
<protein>
    <submittedName>
        <fullName evidence="1">YhbD family protein</fullName>
    </submittedName>
</protein>
<dbReference type="RefSeq" id="WP_377941195.1">
    <property type="nucleotide sequence ID" value="NZ_JBHUCX010000013.1"/>
</dbReference>